<keyword evidence="2" id="KW-0472">Membrane</keyword>
<gene>
    <name evidence="3" type="ORF">GGX14DRAFT_553291</name>
</gene>
<keyword evidence="2" id="KW-1133">Transmembrane helix</keyword>
<evidence type="ECO:0000256" key="1">
    <source>
        <dbReference type="SAM" id="MobiDB-lite"/>
    </source>
</evidence>
<feature type="region of interest" description="Disordered" evidence="1">
    <location>
        <begin position="51"/>
        <end position="72"/>
    </location>
</feature>
<evidence type="ECO:0000256" key="2">
    <source>
        <dbReference type="SAM" id="Phobius"/>
    </source>
</evidence>
<accession>A0AAD6YUB5</accession>
<evidence type="ECO:0000313" key="4">
    <source>
        <dbReference type="Proteomes" id="UP001219525"/>
    </source>
</evidence>
<dbReference type="Proteomes" id="UP001219525">
    <property type="component" value="Unassembled WGS sequence"/>
</dbReference>
<feature type="transmembrane region" description="Helical" evidence="2">
    <location>
        <begin position="12"/>
        <end position="32"/>
    </location>
</feature>
<proteinExistence type="predicted"/>
<protein>
    <submittedName>
        <fullName evidence="3">Uncharacterized protein</fullName>
    </submittedName>
</protein>
<reference evidence="3" key="1">
    <citation type="submission" date="2023-03" db="EMBL/GenBank/DDBJ databases">
        <title>Massive genome expansion in bonnet fungi (Mycena s.s.) driven by repeated elements and novel gene families across ecological guilds.</title>
        <authorList>
            <consortium name="Lawrence Berkeley National Laboratory"/>
            <person name="Harder C.B."/>
            <person name="Miyauchi S."/>
            <person name="Viragh M."/>
            <person name="Kuo A."/>
            <person name="Thoen E."/>
            <person name="Andreopoulos B."/>
            <person name="Lu D."/>
            <person name="Skrede I."/>
            <person name="Drula E."/>
            <person name="Henrissat B."/>
            <person name="Morin E."/>
            <person name="Kohler A."/>
            <person name="Barry K."/>
            <person name="LaButti K."/>
            <person name="Morin E."/>
            <person name="Salamov A."/>
            <person name="Lipzen A."/>
            <person name="Mereny Z."/>
            <person name="Hegedus B."/>
            <person name="Baldrian P."/>
            <person name="Stursova M."/>
            <person name="Weitz H."/>
            <person name="Taylor A."/>
            <person name="Grigoriev I.V."/>
            <person name="Nagy L.G."/>
            <person name="Martin F."/>
            <person name="Kauserud H."/>
        </authorList>
    </citation>
    <scope>NUCLEOTIDE SEQUENCE</scope>
    <source>
        <strain evidence="3">9144</strain>
    </source>
</reference>
<evidence type="ECO:0000313" key="3">
    <source>
        <dbReference type="EMBL" id="KAJ7229787.1"/>
    </source>
</evidence>
<name>A0AAD6YUB5_9AGAR</name>
<comment type="caution">
    <text evidence="3">The sequence shown here is derived from an EMBL/GenBank/DDBJ whole genome shotgun (WGS) entry which is preliminary data.</text>
</comment>
<sequence length="72" mass="7493">MTSTGPEYTNIFLYLVTIFTAILFVTPLVNALPPVPPNLVGRSFTHLETAPSSSQASAQGAPQAAFAANVAT</sequence>
<keyword evidence="2" id="KW-0812">Transmembrane</keyword>
<dbReference type="EMBL" id="JARJCW010000001">
    <property type="protein sequence ID" value="KAJ7229787.1"/>
    <property type="molecule type" value="Genomic_DNA"/>
</dbReference>
<keyword evidence="4" id="KW-1185">Reference proteome</keyword>
<organism evidence="3 4">
    <name type="scientific">Mycena pura</name>
    <dbReference type="NCBI Taxonomy" id="153505"/>
    <lineage>
        <taxon>Eukaryota</taxon>
        <taxon>Fungi</taxon>
        <taxon>Dikarya</taxon>
        <taxon>Basidiomycota</taxon>
        <taxon>Agaricomycotina</taxon>
        <taxon>Agaricomycetes</taxon>
        <taxon>Agaricomycetidae</taxon>
        <taxon>Agaricales</taxon>
        <taxon>Marasmiineae</taxon>
        <taxon>Mycenaceae</taxon>
        <taxon>Mycena</taxon>
    </lineage>
</organism>
<dbReference type="AlphaFoldDB" id="A0AAD6YUB5"/>